<dbReference type="EMBL" id="CAKASE010000072">
    <property type="protein sequence ID" value="CAG9574269.1"/>
    <property type="molecule type" value="Genomic_DNA"/>
</dbReference>
<organism evidence="2 3">
    <name type="scientific">Danaus chrysippus</name>
    <name type="common">African queen</name>
    <dbReference type="NCBI Taxonomy" id="151541"/>
    <lineage>
        <taxon>Eukaryota</taxon>
        <taxon>Metazoa</taxon>
        <taxon>Ecdysozoa</taxon>
        <taxon>Arthropoda</taxon>
        <taxon>Hexapoda</taxon>
        <taxon>Insecta</taxon>
        <taxon>Pterygota</taxon>
        <taxon>Neoptera</taxon>
        <taxon>Endopterygota</taxon>
        <taxon>Lepidoptera</taxon>
        <taxon>Glossata</taxon>
        <taxon>Ditrysia</taxon>
        <taxon>Papilionoidea</taxon>
        <taxon>Nymphalidae</taxon>
        <taxon>Danainae</taxon>
        <taxon>Danaini</taxon>
        <taxon>Danaina</taxon>
        <taxon>Danaus</taxon>
        <taxon>Anosia</taxon>
    </lineage>
</organism>
<comment type="caution">
    <text evidence="2">The sequence shown here is derived from an EMBL/GenBank/DDBJ whole genome shotgun (WGS) entry which is preliminary data.</text>
</comment>
<accession>A0A8J2W7B5</accession>
<keyword evidence="3" id="KW-1185">Reference proteome</keyword>
<proteinExistence type="predicted"/>
<name>A0A8J2W7B5_9NEOP</name>
<reference evidence="2" key="1">
    <citation type="submission" date="2021-09" db="EMBL/GenBank/DDBJ databases">
        <authorList>
            <person name="Martin H S."/>
        </authorList>
    </citation>
    <scope>NUCLEOTIDE SEQUENCE</scope>
</reference>
<evidence type="ECO:0000256" key="1">
    <source>
        <dbReference type="SAM" id="Coils"/>
    </source>
</evidence>
<evidence type="ECO:0000313" key="2">
    <source>
        <dbReference type="EMBL" id="CAG9574269.1"/>
    </source>
</evidence>
<dbReference type="OrthoDB" id="7268531at2759"/>
<protein>
    <submittedName>
        <fullName evidence="2">(African queen) hypothetical protein</fullName>
    </submittedName>
</protein>
<dbReference type="Proteomes" id="UP000789524">
    <property type="component" value="Unassembled WGS sequence"/>
</dbReference>
<evidence type="ECO:0000313" key="3">
    <source>
        <dbReference type="Proteomes" id="UP000789524"/>
    </source>
</evidence>
<feature type="coiled-coil region" evidence="1">
    <location>
        <begin position="97"/>
        <end position="146"/>
    </location>
</feature>
<dbReference type="AlphaFoldDB" id="A0A8J2W7B5"/>
<keyword evidence="1" id="KW-0175">Coiled coil</keyword>
<gene>
    <name evidence="2" type="ORF">DCHRY22_LOCUS10830</name>
</gene>
<sequence>MGDSADVVTINSDEEQRMEIEDKPIIQLFKHLTQESNQKTVLTNAQIIDILKEEFDIDIWNIHELEGDIFITILKMYLKDWPLWEEFDKLINNLKHKNDTEAMNKVLQTNYKKLKEHLTTVLNNAKDEAKEAVKKVQQEMSERSDKIKSNVILDVTATRSQLNKLFYRRPLPKHNNTIFNLTKHTIPTQIMVNEVPLDAILNWWGINIFLKVSALKINIYERHNIHELKHLLVNRNLSIPNPCTELDQQLKVRVIDSTTRNISEIIKTYSDLSDNDNKEVYNFIQRDLKLLPSMVFNRALFKRYTNKYPYVRYLFEETKSADINSRKYDIQLQETISPKYQIYIRSMTSTPTNLVVECEPCNVKFLGPNLLPELRAHFNEFHRSEPDCTCTKCNKTFSMVALAKNWWCHRC</sequence>